<dbReference type="eggNOG" id="COG3807">
    <property type="taxonomic scope" value="Bacteria"/>
</dbReference>
<keyword evidence="2" id="KW-0732">Signal</keyword>
<feature type="domain" description="SH3b" evidence="3">
    <location>
        <begin position="59"/>
        <end position="104"/>
    </location>
</feature>
<keyword evidence="5" id="KW-1185">Reference proteome</keyword>
<dbReference type="Proteomes" id="UP000000366">
    <property type="component" value="Chromosome"/>
</dbReference>
<dbReference type="AlphaFoldDB" id="A2SF42"/>
<dbReference type="STRING" id="420662.Mpe_A1219"/>
<organism evidence="4 5">
    <name type="scientific">Methylibium petroleiphilum (strain ATCC BAA-1232 / LMG 22953 / PM1)</name>
    <dbReference type="NCBI Taxonomy" id="420662"/>
    <lineage>
        <taxon>Bacteria</taxon>
        <taxon>Pseudomonadati</taxon>
        <taxon>Pseudomonadota</taxon>
        <taxon>Betaproteobacteria</taxon>
        <taxon>Burkholderiales</taxon>
        <taxon>Sphaerotilaceae</taxon>
        <taxon>Methylibium</taxon>
    </lineage>
</organism>
<feature type="signal peptide" evidence="2">
    <location>
        <begin position="1"/>
        <end position="36"/>
    </location>
</feature>
<feature type="chain" id="PRO_5002646120" description="SH3b domain-containing protein" evidence="2">
    <location>
        <begin position="37"/>
        <end position="268"/>
    </location>
</feature>
<evidence type="ECO:0000259" key="3">
    <source>
        <dbReference type="Pfam" id="PF08239"/>
    </source>
</evidence>
<reference evidence="4 5" key="1">
    <citation type="journal article" date="2007" name="J. Bacteriol.">
        <title>Whole-genome analysis of the methyl tert-butyl ether-degrading beta-proteobacterium Methylibium petroleiphilum PM1.</title>
        <authorList>
            <person name="Kane S.R."/>
            <person name="Chakicherla A.Y."/>
            <person name="Chain P.S.G."/>
            <person name="Schmidt R."/>
            <person name="Shin M.W."/>
            <person name="Legler T.C."/>
            <person name="Scow K.M."/>
            <person name="Larimer F.W."/>
            <person name="Lucas S.M."/>
            <person name="Richardson P.M."/>
            <person name="Hristova K.R."/>
        </authorList>
    </citation>
    <scope>NUCLEOTIDE SEQUENCE [LARGE SCALE GENOMIC DNA]</scope>
    <source>
        <strain evidence="5">ATCC BAA-1232 / LMG 22953 / PM1</strain>
    </source>
</reference>
<dbReference type="HOGENOM" id="CLU_078750_0_0_4"/>
<evidence type="ECO:0000313" key="5">
    <source>
        <dbReference type="Proteomes" id="UP000000366"/>
    </source>
</evidence>
<dbReference type="EMBL" id="CP000555">
    <property type="protein sequence ID" value="ABM94181.1"/>
    <property type="molecule type" value="Genomic_DNA"/>
</dbReference>
<accession>A2SF42</accession>
<dbReference type="KEGG" id="mpt:Mpe_A1219"/>
<dbReference type="GO" id="GO:0009279">
    <property type="term" value="C:cell outer membrane"/>
    <property type="evidence" value="ECO:0007669"/>
    <property type="project" value="UniProtKB-SubCell"/>
</dbReference>
<proteinExistence type="predicted"/>
<dbReference type="InterPro" id="IPR011250">
    <property type="entry name" value="OMP/PagP_B-barrel"/>
</dbReference>
<dbReference type="RefSeq" id="WP_011828818.1">
    <property type="nucleotide sequence ID" value="NC_008825.1"/>
</dbReference>
<dbReference type="InterPro" id="IPR003646">
    <property type="entry name" value="SH3-like_bac-type"/>
</dbReference>
<gene>
    <name evidence="4" type="ordered locus">Mpe_A1219</name>
</gene>
<dbReference type="Gene3D" id="2.30.30.40">
    <property type="entry name" value="SH3 Domains"/>
    <property type="match status" value="1"/>
</dbReference>
<dbReference type="Pfam" id="PF08239">
    <property type="entry name" value="SH3_3"/>
    <property type="match status" value="1"/>
</dbReference>
<protein>
    <recommendedName>
        <fullName evidence="3">SH3b domain-containing protein</fullName>
    </recommendedName>
</protein>
<evidence type="ECO:0000313" key="4">
    <source>
        <dbReference type="EMBL" id="ABM94181.1"/>
    </source>
</evidence>
<comment type="subcellular location">
    <subcellularLocation>
        <location evidence="1">Cell outer membrane</location>
    </subcellularLocation>
</comment>
<evidence type="ECO:0000256" key="1">
    <source>
        <dbReference type="ARBA" id="ARBA00004442"/>
    </source>
</evidence>
<name>A2SF42_METPP</name>
<sequence length="268" mass="29653">MNRTCLFSARRALALARHGLAFTLLAAAAAGLPVRAAEDAATAADDEERVQIADPYIELHTGPGRGYPVHFVAARQEWIAITLRHTDWYKVRTAGGKEGWVHRKQLETTLTEAGGAKTFRDIALDDYLGRRVQLGAAWGQFKSEPMLKFWTSYKLSDTLSVEGTIGQVQGLYSGTDFWHVNVLAEPWSDQRLSPFFGIGLGKFRNFPNQSLVAASVTDAKLANAGIGARYHVSERLVLRVDYTIYTAFVADTRSTEYRAVTAGLSFFF</sequence>
<dbReference type="Gene3D" id="2.40.160.20">
    <property type="match status" value="1"/>
</dbReference>
<dbReference type="SUPFAM" id="SSF56925">
    <property type="entry name" value="OMPA-like"/>
    <property type="match status" value="1"/>
</dbReference>
<evidence type="ECO:0000256" key="2">
    <source>
        <dbReference type="SAM" id="SignalP"/>
    </source>
</evidence>